<dbReference type="PANTHER" id="PTHR38831:SF1">
    <property type="entry name" value="TYPE II SECRETION SYSTEM PROTEIN K-RELATED"/>
    <property type="match status" value="1"/>
</dbReference>
<evidence type="ECO:0000256" key="3">
    <source>
        <dbReference type="ARBA" id="ARBA00022448"/>
    </source>
</evidence>
<feature type="domain" description="T2SS protein K first SAM-like" evidence="10">
    <location>
        <begin position="100"/>
        <end position="197"/>
    </location>
</feature>
<evidence type="ECO:0000256" key="1">
    <source>
        <dbReference type="ARBA" id="ARBA00004533"/>
    </source>
</evidence>
<keyword evidence="6" id="KW-0812">Transmembrane</keyword>
<dbReference type="Gene3D" id="1.10.40.60">
    <property type="entry name" value="EpsJ-like"/>
    <property type="match status" value="1"/>
</dbReference>
<dbReference type="AlphaFoldDB" id="A0A0G3FYX8"/>
<dbReference type="STRING" id="106634.TVD_01660"/>
<dbReference type="PIRSF" id="PIRSF002786">
    <property type="entry name" value="XcpX"/>
    <property type="match status" value="1"/>
</dbReference>
<organism evidence="11 12">
    <name type="scientific">Thioalkalivibrio versutus</name>
    <dbReference type="NCBI Taxonomy" id="106634"/>
    <lineage>
        <taxon>Bacteria</taxon>
        <taxon>Pseudomonadati</taxon>
        <taxon>Pseudomonadota</taxon>
        <taxon>Gammaproteobacteria</taxon>
        <taxon>Chromatiales</taxon>
        <taxon>Ectothiorhodospiraceae</taxon>
        <taxon>Thioalkalivibrio</taxon>
    </lineage>
</organism>
<dbReference type="EMBL" id="CP011367">
    <property type="protein sequence ID" value="AKJ94155.1"/>
    <property type="molecule type" value="Genomic_DNA"/>
</dbReference>
<dbReference type="GO" id="GO:0005886">
    <property type="term" value="C:plasma membrane"/>
    <property type="evidence" value="ECO:0007669"/>
    <property type="project" value="UniProtKB-SubCell"/>
</dbReference>
<reference evidence="11 12" key="1">
    <citation type="submission" date="2015-04" db="EMBL/GenBank/DDBJ databases">
        <title>Complete Sequence for the Genome of the Thioalkalivibrio versutus D301.</title>
        <authorList>
            <person name="Mu T."/>
            <person name="Zhou J."/>
            <person name="Xu X."/>
        </authorList>
    </citation>
    <scope>NUCLEOTIDE SEQUENCE [LARGE SCALE GENOMIC DNA]</scope>
    <source>
        <strain evidence="11 12">D301</strain>
    </source>
</reference>
<keyword evidence="8" id="KW-1133">Transmembrane helix</keyword>
<name>A0A0G3FYX8_9GAMM</name>
<keyword evidence="3" id="KW-0813">Transport</keyword>
<keyword evidence="12" id="KW-1185">Reference proteome</keyword>
<keyword evidence="5" id="KW-0997">Cell inner membrane</keyword>
<evidence type="ECO:0000256" key="6">
    <source>
        <dbReference type="ARBA" id="ARBA00022692"/>
    </source>
</evidence>
<evidence type="ECO:0000256" key="9">
    <source>
        <dbReference type="ARBA" id="ARBA00023136"/>
    </source>
</evidence>
<dbReference type="RefSeq" id="WP_047250644.1">
    <property type="nucleotide sequence ID" value="NZ_CP011367.1"/>
</dbReference>
<accession>A0A0G3FYX8</accession>
<comment type="subcellular location">
    <subcellularLocation>
        <location evidence="1">Cell inner membrane</location>
    </subcellularLocation>
</comment>
<dbReference type="PANTHER" id="PTHR38831">
    <property type="entry name" value="TYPE II SECRETION SYSTEM PROTEIN K"/>
    <property type="match status" value="1"/>
</dbReference>
<evidence type="ECO:0000256" key="8">
    <source>
        <dbReference type="ARBA" id="ARBA00022989"/>
    </source>
</evidence>
<evidence type="ECO:0000259" key="10">
    <source>
        <dbReference type="Pfam" id="PF21687"/>
    </source>
</evidence>
<evidence type="ECO:0000256" key="5">
    <source>
        <dbReference type="ARBA" id="ARBA00022519"/>
    </source>
</evidence>
<protein>
    <submittedName>
        <fullName evidence="11">General secretion pathway protein GspK</fullName>
    </submittedName>
</protein>
<dbReference type="PATRIC" id="fig|106634.4.peg.339"/>
<dbReference type="Proteomes" id="UP000064201">
    <property type="component" value="Chromosome"/>
</dbReference>
<dbReference type="InterPro" id="IPR038072">
    <property type="entry name" value="GspK_central_sf"/>
</dbReference>
<sequence>MKDRNSGAALITALLVVAIASVTAVTMTMRDSQQVFRAATIQDQDRARHLTQGAETVALHMLERLPNYDDLPWDGCASPTLPLELEGVGVRARLENLHCRFNLNSVGRADDPPLEAFAGLIEHALAATEGQSGNAQRLAVAVHDWMNPETDDPVYRGLEPPRLSGNRPMRLASELLQVHGFDPDLWQALAPWVVARPGTDNAIDMERAPDPVTTAALGQATEQSRDIRYFRLQLVVRIAGRDYFHCAILDGPNGRTIIREHAPCEP</sequence>
<evidence type="ECO:0000256" key="2">
    <source>
        <dbReference type="ARBA" id="ARBA00007246"/>
    </source>
</evidence>
<gene>
    <name evidence="11" type="ORF">TVD_01660</name>
</gene>
<dbReference type="InterPro" id="IPR005628">
    <property type="entry name" value="GspK"/>
</dbReference>
<keyword evidence="4" id="KW-1003">Cell membrane</keyword>
<evidence type="ECO:0000256" key="4">
    <source>
        <dbReference type="ARBA" id="ARBA00022475"/>
    </source>
</evidence>
<keyword evidence="9" id="KW-0472">Membrane</keyword>
<dbReference type="Pfam" id="PF21687">
    <property type="entry name" value="T2SSK_1st"/>
    <property type="match status" value="1"/>
</dbReference>
<dbReference type="SUPFAM" id="SSF158544">
    <property type="entry name" value="GspK insert domain-like"/>
    <property type="match status" value="1"/>
</dbReference>
<dbReference type="InterPro" id="IPR049031">
    <property type="entry name" value="T2SSK_SAM-like_1st"/>
</dbReference>
<keyword evidence="7" id="KW-0653">Protein transport</keyword>
<evidence type="ECO:0000256" key="7">
    <source>
        <dbReference type="ARBA" id="ARBA00022927"/>
    </source>
</evidence>
<proteinExistence type="inferred from homology"/>
<dbReference type="OrthoDB" id="9788973at2"/>
<comment type="similarity">
    <text evidence="2">Belongs to the GSP K family.</text>
</comment>
<dbReference type="KEGG" id="tvr:TVD_01660"/>
<evidence type="ECO:0000313" key="12">
    <source>
        <dbReference type="Proteomes" id="UP000064201"/>
    </source>
</evidence>
<dbReference type="GO" id="GO:0009306">
    <property type="term" value="P:protein secretion"/>
    <property type="evidence" value="ECO:0007669"/>
    <property type="project" value="InterPro"/>
</dbReference>
<evidence type="ECO:0000313" key="11">
    <source>
        <dbReference type="EMBL" id="AKJ94155.1"/>
    </source>
</evidence>